<comment type="caution">
    <text evidence="10">The sequence shown here is derived from an EMBL/GenBank/DDBJ whole genome shotgun (WGS) entry which is preliminary data.</text>
</comment>
<protein>
    <submittedName>
        <fullName evidence="10">Amino acid ABC transporter permease</fullName>
    </submittedName>
</protein>
<dbReference type="NCBIfam" id="TIGR01726">
    <property type="entry name" value="HEQRo_perm_3TM"/>
    <property type="match status" value="1"/>
</dbReference>
<evidence type="ECO:0000256" key="8">
    <source>
        <dbReference type="RuleBase" id="RU363032"/>
    </source>
</evidence>
<keyword evidence="7 8" id="KW-0472">Membrane</keyword>
<dbReference type="PANTHER" id="PTHR30614">
    <property type="entry name" value="MEMBRANE COMPONENT OF AMINO ACID ABC TRANSPORTER"/>
    <property type="match status" value="1"/>
</dbReference>
<dbReference type="InterPro" id="IPR010065">
    <property type="entry name" value="AA_ABC_transptr_permease_3TM"/>
</dbReference>
<accession>A0A941ELI1</accession>
<keyword evidence="5" id="KW-0029">Amino-acid transport</keyword>
<keyword evidence="4 8" id="KW-0812">Transmembrane</keyword>
<keyword evidence="11" id="KW-1185">Reference proteome</keyword>
<dbReference type="Proteomes" id="UP000675781">
    <property type="component" value="Unassembled WGS sequence"/>
</dbReference>
<keyword evidence="3" id="KW-1003">Cell membrane</keyword>
<evidence type="ECO:0000313" key="10">
    <source>
        <dbReference type="EMBL" id="MBR7833852.1"/>
    </source>
</evidence>
<dbReference type="SUPFAM" id="SSF161098">
    <property type="entry name" value="MetI-like"/>
    <property type="match status" value="1"/>
</dbReference>
<evidence type="ECO:0000256" key="1">
    <source>
        <dbReference type="ARBA" id="ARBA00004651"/>
    </source>
</evidence>
<feature type="transmembrane region" description="Helical" evidence="8">
    <location>
        <begin position="65"/>
        <end position="87"/>
    </location>
</feature>
<name>A0A941ELI1_9ACTN</name>
<dbReference type="InterPro" id="IPR000515">
    <property type="entry name" value="MetI-like"/>
</dbReference>
<dbReference type="PROSITE" id="PS50928">
    <property type="entry name" value="ABC_TM1"/>
    <property type="match status" value="1"/>
</dbReference>
<dbReference type="Pfam" id="PF00528">
    <property type="entry name" value="BPD_transp_1"/>
    <property type="match status" value="1"/>
</dbReference>
<evidence type="ECO:0000256" key="5">
    <source>
        <dbReference type="ARBA" id="ARBA00022970"/>
    </source>
</evidence>
<dbReference type="AlphaFoldDB" id="A0A941ELI1"/>
<evidence type="ECO:0000313" key="11">
    <source>
        <dbReference type="Proteomes" id="UP000675781"/>
    </source>
</evidence>
<dbReference type="CDD" id="cd06261">
    <property type="entry name" value="TM_PBP2"/>
    <property type="match status" value="1"/>
</dbReference>
<dbReference type="RefSeq" id="WP_212528372.1">
    <property type="nucleotide sequence ID" value="NZ_JAGSOG010000041.1"/>
</dbReference>
<feature type="transmembrane region" description="Helical" evidence="8">
    <location>
        <begin position="247"/>
        <end position="268"/>
    </location>
</feature>
<evidence type="ECO:0000256" key="2">
    <source>
        <dbReference type="ARBA" id="ARBA00022448"/>
    </source>
</evidence>
<feature type="transmembrane region" description="Helical" evidence="8">
    <location>
        <begin position="22"/>
        <end position="45"/>
    </location>
</feature>
<evidence type="ECO:0000256" key="3">
    <source>
        <dbReference type="ARBA" id="ARBA00022475"/>
    </source>
</evidence>
<gene>
    <name evidence="10" type="ORF">KDL01_11280</name>
</gene>
<dbReference type="EMBL" id="JAGSOG010000041">
    <property type="protein sequence ID" value="MBR7833852.1"/>
    <property type="molecule type" value="Genomic_DNA"/>
</dbReference>
<feature type="transmembrane region" description="Helical" evidence="8">
    <location>
        <begin position="223"/>
        <end position="241"/>
    </location>
</feature>
<dbReference type="InterPro" id="IPR035906">
    <property type="entry name" value="MetI-like_sf"/>
</dbReference>
<evidence type="ECO:0000256" key="4">
    <source>
        <dbReference type="ARBA" id="ARBA00022692"/>
    </source>
</evidence>
<feature type="transmembrane region" description="Helical" evidence="8">
    <location>
        <begin position="99"/>
        <end position="119"/>
    </location>
</feature>
<evidence type="ECO:0000256" key="6">
    <source>
        <dbReference type="ARBA" id="ARBA00022989"/>
    </source>
</evidence>
<dbReference type="GO" id="GO:0043190">
    <property type="term" value="C:ATP-binding cassette (ABC) transporter complex"/>
    <property type="evidence" value="ECO:0007669"/>
    <property type="project" value="InterPro"/>
</dbReference>
<feature type="transmembrane region" description="Helical" evidence="8">
    <location>
        <begin position="194"/>
        <end position="216"/>
    </location>
</feature>
<dbReference type="PANTHER" id="PTHR30614:SF0">
    <property type="entry name" value="L-CYSTINE TRANSPORT SYSTEM PERMEASE PROTEIN TCYL"/>
    <property type="match status" value="1"/>
</dbReference>
<keyword evidence="2 8" id="KW-0813">Transport</keyword>
<reference evidence="10" key="1">
    <citation type="submission" date="2021-04" db="EMBL/GenBank/DDBJ databases">
        <title>Genome based classification of Actinospica acidithermotolerans sp. nov., an actinobacterium isolated from an Indonesian hot spring.</title>
        <authorList>
            <person name="Kusuma A.B."/>
            <person name="Putra K.E."/>
            <person name="Nafisah S."/>
            <person name="Loh J."/>
            <person name="Nouioui I."/>
            <person name="Goodfellow M."/>
        </authorList>
    </citation>
    <scope>NUCLEOTIDE SEQUENCE</scope>
    <source>
        <strain evidence="10">CSCA 57</strain>
    </source>
</reference>
<dbReference type="GO" id="GO:0006865">
    <property type="term" value="P:amino acid transport"/>
    <property type="evidence" value="ECO:0007669"/>
    <property type="project" value="UniProtKB-KW"/>
</dbReference>
<evidence type="ECO:0000256" key="7">
    <source>
        <dbReference type="ARBA" id="ARBA00023136"/>
    </source>
</evidence>
<evidence type="ECO:0000259" key="9">
    <source>
        <dbReference type="PROSITE" id="PS50928"/>
    </source>
</evidence>
<dbReference type="GO" id="GO:0022857">
    <property type="term" value="F:transmembrane transporter activity"/>
    <property type="evidence" value="ECO:0007669"/>
    <property type="project" value="InterPro"/>
</dbReference>
<proteinExistence type="inferred from homology"/>
<sequence>MTLTDVDLLEARLVPPRRPGRWISGAVTLLLAAMLAHTLLTNSRFQWGEVGHYLTESSIVGGLELTLWLTAATMSTGFVLGVVLAYLRLWGSPIPRGFAFGYVWLIRSVPLLVQLLFWYELASLYPKLSVGVPFGPSFGTADTAHLFSGEVAAFITLTLDVAAFSSEIVRGGILAVDRGQSEAAAALGLGRLRIFWRIVLPQAMPAIVPATGNLLIGTLKSTSLVSVIAVVDLLYSVQLIYNANFEIVPLLLVATIWYVILTTLLSIGQRAIERYYARGEGGGR</sequence>
<dbReference type="InterPro" id="IPR043429">
    <property type="entry name" value="ArtM/GltK/GlnP/TcyL/YhdX-like"/>
</dbReference>
<feature type="domain" description="ABC transmembrane type-1" evidence="9">
    <location>
        <begin position="63"/>
        <end position="269"/>
    </location>
</feature>
<comment type="similarity">
    <text evidence="8">Belongs to the binding-protein-dependent transport system permease family.</text>
</comment>
<organism evidence="10 11">
    <name type="scientific">Actinospica durhamensis</name>
    <dbReference type="NCBI Taxonomy" id="1508375"/>
    <lineage>
        <taxon>Bacteria</taxon>
        <taxon>Bacillati</taxon>
        <taxon>Actinomycetota</taxon>
        <taxon>Actinomycetes</taxon>
        <taxon>Catenulisporales</taxon>
        <taxon>Actinospicaceae</taxon>
        <taxon>Actinospica</taxon>
    </lineage>
</organism>
<comment type="subcellular location">
    <subcellularLocation>
        <location evidence="1 8">Cell membrane</location>
        <topology evidence="1 8">Multi-pass membrane protein</topology>
    </subcellularLocation>
</comment>
<keyword evidence="6 8" id="KW-1133">Transmembrane helix</keyword>
<dbReference type="Gene3D" id="1.10.3720.10">
    <property type="entry name" value="MetI-like"/>
    <property type="match status" value="1"/>
</dbReference>